<accession>A0AAE1V4C9</accession>
<keyword evidence="3" id="KW-0813">Transport</keyword>
<organism evidence="8 9">
    <name type="scientific">Anisodus tanguticus</name>
    <dbReference type="NCBI Taxonomy" id="243964"/>
    <lineage>
        <taxon>Eukaryota</taxon>
        <taxon>Viridiplantae</taxon>
        <taxon>Streptophyta</taxon>
        <taxon>Embryophyta</taxon>
        <taxon>Tracheophyta</taxon>
        <taxon>Spermatophyta</taxon>
        <taxon>Magnoliopsida</taxon>
        <taxon>eudicotyledons</taxon>
        <taxon>Gunneridae</taxon>
        <taxon>Pentapetalae</taxon>
        <taxon>asterids</taxon>
        <taxon>lamiids</taxon>
        <taxon>Solanales</taxon>
        <taxon>Solanaceae</taxon>
        <taxon>Solanoideae</taxon>
        <taxon>Hyoscyameae</taxon>
        <taxon>Anisodus</taxon>
    </lineage>
</organism>
<keyword evidence="4 7" id="KW-0812">Transmembrane</keyword>
<dbReference type="Pfam" id="PF03169">
    <property type="entry name" value="OPT"/>
    <property type="match status" value="1"/>
</dbReference>
<keyword evidence="6 7" id="KW-0472">Membrane</keyword>
<proteinExistence type="inferred from homology"/>
<name>A0AAE1V4C9_9SOLA</name>
<comment type="subcellular location">
    <subcellularLocation>
        <location evidence="1">Membrane</location>
        <topology evidence="1">Multi-pass membrane protein</topology>
    </subcellularLocation>
</comment>
<dbReference type="GO" id="GO:0016020">
    <property type="term" value="C:membrane"/>
    <property type="evidence" value="ECO:0007669"/>
    <property type="project" value="TreeGrafter"/>
</dbReference>
<gene>
    <name evidence="8" type="ORF">RND71_034588</name>
</gene>
<keyword evidence="5 7" id="KW-1133">Transmembrane helix</keyword>
<feature type="transmembrane region" description="Helical" evidence="7">
    <location>
        <begin position="123"/>
        <end position="143"/>
    </location>
</feature>
<evidence type="ECO:0000313" key="8">
    <source>
        <dbReference type="EMBL" id="KAK4348249.1"/>
    </source>
</evidence>
<evidence type="ECO:0000256" key="4">
    <source>
        <dbReference type="ARBA" id="ARBA00022692"/>
    </source>
</evidence>
<evidence type="ECO:0000256" key="7">
    <source>
        <dbReference type="SAM" id="Phobius"/>
    </source>
</evidence>
<reference evidence="8" key="1">
    <citation type="submission" date="2023-12" db="EMBL/GenBank/DDBJ databases">
        <title>Genome assembly of Anisodus tanguticus.</title>
        <authorList>
            <person name="Wang Y.-J."/>
        </authorList>
    </citation>
    <scope>NUCLEOTIDE SEQUENCE</scope>
    <source>
        <strain evidence="8">KB-2021</strain>
        <tissue evidence="8">Leaf</tissue>
    </source>
</reference>
<dbReference type="AlphaFoldDB" id="A0AAE1V4C9"/>
<comment type="similarity">
    <text evidence="2">Belongs to the YSL (TC 2.A.67.2) family.</text>
</comment>
<comment type="caution">
    <text evidence="8">The sequence shown here is derived from an EMBL/GenBank/DDBJ whole genome shotgun (WGS) entry which is preliminary data.</text>
</comment>
<evidence type="ECO:0000256" key="5">
    <source>
        <dbReference type="ARBA" id="ARBA00022989"/>
    </source>
</evidence>
<sequence>MKCQLVYRSWTALIEKIGKLKQPFTRQENTVIRVLASSGIAFRSGTTSYMLGISPYIVSQADAGNTPNNTKKLTIGWTLPYLLVVCFAGLFSIVALRKSVHVYVIGVIINIGGQFTLQDMKQVGSLFKTFGGSFIFAAVEWIFAREEGRGFGSIPTFGPQAYAKR</sequence>
<feature type="transmembrane region" description="Helical" evidence="7">
    <location>
        <begin position="100"/>
        <end position="117"/>
    </location>
</feature>
<evidence type="ECO:0000256" key="6">
    <source>
        <dbReference type="ARBA" id="ARBA00023136"/>
    </source>
</evidence>
<keyword evidence="9" id="KW-1185">Reference proteome</keyword>
<protein>
    <submittedName>
        <fullName evidence="8">Uncharacterized protein</fullName>
    </submittedName>
</protein>
<dbReference type="GO" id="GO:0035673">
    <property type="term" value="F:oligopeptide transmembrane transporter activity"/>
    <property type="evidence" value="ECO:0007669"/>
    <property type="project" value="InterPro"/>
</dbReference>
<dbReference type="InterPro" id="IPR045035">
    <property type="entry name" value="YSL-like"/>
</dbReference>
<evidence type="ECO:0000313" key="9">
    <source>
        <dbReference type="Proteomes" id="UP001291623"/>
    </source>
</evidence>
<dbReference type="Proteomes" id="UP001291623">
    <property type="component" value="Unassembled WGS sequence"/>
</dbReference>
<dbReference type="InterPro" id="IPR004813">
    <property type="entry name" value="OPT"/>
</dbReference>
<dbReference type="PANTHER" id="PTHR31645:SF20">
    <property type="entry name" value="METAL-NICOTIANAMINE TRANSPORTER YSL7"/>
    <property type="match status" value="1"/>
</dbReference>
<dbReference type="PANTHER" id="PTHR31645">
    <property type="entry name" value="OLIGOPEPTIDE TRANSPORTER YGL114W-RELATED"/>
    <property type="match status" value="1"/>
</dbReference>
<evidence type="ECO:0000256" key="2">
    <source>
        <dbReference type="ARBA" id="ARBA00010276"/>
    </source>
</evidence>
<evidence type="ECO:0000256" key="3">
    <source>
        <dbReference type="ARBA" id="ARBA00022448"/>
    </source>
</evidence>
<evidence type="ECO:0000256" key="1">
    <source>
        <dbReference type="ARBA" id="ARBA00004141"/>
    </source>
</evidence>
<feature type="transmembrane region" description="Helical" evidence="7">
    <location>
        <begin position="75"/>
        <end position="93"/>
    </location>
</feature>
<dbReference type="EMBL" id="JAVYJV010000018">
    <property type="protein sequence ID" value="KAK4348249.1"/>
    <property type="molecule type" value="Genomic_DNA"/>
</dbReference>